<dbReference type="EMBL" id="LDQC01000147">
    <property type="protein sequence ID" value="KTR02103.1"/>
    <property type="molecule type" value="Genomic_DNA"/>
</dbReference>
<dbReference type="OrthoDB" id="5198218at2"/>
<accession>A0A175RFN7</accession>
<organism evidence="1 2">
    <name type="scientific">Curtobacterium luteum</name>
    <dbReference type="NCBI Taxonomy" id="33881"/>
    <lineage>
        <taxon>Bacteria</taxon>
        <taxon>Bacillati</taxon>
        <taxon>Actinomycetota</taxon>
        <taxon>Actinomycetes</taxon>
        <taxon>Micrococcales</taxon>
        <taxon>Microbacteriaceae</taxon>
        <taxon>Curtobacterium</taxon>
    </lineage>
</organism>
<evidence type="ECO:0000313" key="2">
    <source>
        <dbReference type="Proteomes" id="UP000078252"/>
    </source>
</evidence>
<name>A0A175RFN7_9MICO</name>
<dbReference type="Proteomes" id="UP000078252">
    <property type="component" value="Unassembled WGS sequence"/>
</dbReference>
<proteinExistence type="predicted"/>
<sequence>MTTQLPFRMSRHALDRALEMDVAGDEIRACYDRPEDVIWSRKYGLFWFVRGRITLSVSEDRTTVVTVL</sequence>
<feature type="non-terminal residue" evidence="1">
    <location>
        <position position="68"/>
    </location>
</feature>
<dbReference type="AlphaFoldDB" id="A0A175RFN7"/>
<dbReference type="RefSeq" id="WP_152998297.1">
    <property type="nucleotide sequence ID" value="NZ_LDQC01000147.1"/>
</dbReference>
<protein>
    <submittedName>
        <fullName evidence="1">Uncharacterized protein</fullName>
    </submittedName>
</protein>
<evidence type="ECO:0000313" key="1">
    <source>
        <dbReference type="EMBL" id="KTR02103.1"/>
    </source>
</evidence>
<comment type="caution">
    <text evidence="1">The sequence shown here is derived from an EMBL/GenBank/DDBJ whole genome shotgun (WGS) entry which is preliminary data.</text>
</comment>
<gene>
    <name evidence="1" type="ORF">NS184_16805</name>
</gene>
<reference evidence="1 2" key="1">
    <citation type="journal article" date="2016" name="Front. Microbiol.">
        <title>Genomic Resource of Rice Seed Associated Bacteria.</title>
        <authorList>
            <person name="Midha S."/>
            <person name="Bansal K."/>
            <person name="Sharma S."/>
            <person name="Kumar N."/>
            <person name="Patil P.P."/>
            <person name="Chaudhry V."/>
            <person name="Patil P.B."/>
        </authorList>
    </citation>
    <scope>NUCLEOTIDE SEQUENCE [LARGE SCALE GENOMIC DNA]</scope>
    <source>
        <strain evidence="1 2">NS184</strain>
    </source>
</reference>